<evidence type="ECO:0000256" key="1">
    <source>
        <dbReference type="SAM" id="Coils"/>
    </source>
</evidence>
<sequence>LSSDLEIAEKEKLKLKLELDSAVNTVKQLRDEIRPAINLRSDLERRFEESRYRLKCALANIHEYEEEISMLKSQECGLKARIKELEDIELQYQRDREYTTQLESQFASQVQIIDVLKQKAIQGPFFVQINIYATIFFSLFHNCNKLNFSI</sequence>
<evidence type="ECO:0000313" key="2">
    <source>
        <dbReference type="Proteomes" id="UP000038040"/>
    </source>
</evidence>
<keyword evidence="1" id="KW-0175">Coiled coil</keyword>
<dbReference type="WBParaSite" id="DME_0000329701-mRNA-1">
    <property type="protein sequence ID" value="DME_0000329701-mRNA-1"/>
    <property type="gene ID" value="DME_0000329701"/>
</dbReference>
<reference evidence="3" key="1">
    <citation type="submission" date="2017-02" db="UniProtKB">
        <authorList>
            <consortium name="WormBaseParasite"/>
        </authorList>
    </citation>
    <scope>IDENTIFICATION</scope>
</reference>
<organism evidence="2 3">
    <name type="scientific">Dracunculus medinensis</name>
    <name type="common">Guinea worm</name>
    <dbReference type="NCBI Taxonomy" id="318479"/>
    <lineage>
        <taxon>Eukaryota</taxon>
        <taxon>Metazoa</taxon>
        <taxon>Ecdysozoa</taxon>
        <taxon>Nematoda</taxon>
        <taxon>Chromadorea</taxon>
        <taxon>Rhabditida</taxon>
        <taxon>Spirurina</taxon>
        <taxon>Dracunculoidea</taxon>
        <taxon>Dracunculidae</taxon>
        <taxon>Dracunculus</taxon>
    </lineage>
</organism>
<evidence type="ECO:0000313" key="3">
    <source>
        <dbReference type="WBParaSite" id="DME_0000329701-mRNA-1"/>
    </source>
</evidence>
<accession>A0A0N4U8D1</accession>
<proteinExistence type="predicted"/>
<protein>
    <submittedName>
        <fullName evidence="3">IF rod domain-containing protein</fullName>
    </submittedName>
</protein>
<name>A0A0N4U8D1_DRAME</name>
<dbReference type="AlphaFoldDB" id="A0A0N4U8D1"/>
<feature type="coiled-coil region" evidence="1">
    <location>
        <begin position="5"/>
        <end position="74"/>
    </location>
</feature>
<dbReference type="Proteomes" id="UP000038040">
    <property type="component" value="Unplaced"/>
</dbReference>